<accession>A0A0D8XMV1</accession>
<evidence type="ECO:0000256" key="2">
    <source>
        <dbReference type="SAM" id="SignalP"/>
    </source>
</evidence>
<dbReference type="EMBL" id="KN716425">
    <property type="protein sequence ID" value="KJH45134.1"/>
    <property type="molecule type" value="Genomic_DNA"/>
</dbReference>
<reference evidence="4" key="2">
    <citation type="journal article" date="2016" name="Sci. Rep.">
        <title>Dictyocaulus viviparus genome, variome and transcriptome elucidate lungworm biology and support future intervention.</title>
        <authorList>
            <person name="McNulty S.N."/>
            <person name="Strube C."/>
            <person name="Rosa B.A."/>
            <person name="Martin J.C."/>
            <person name="Tyagi R."/>
            <person name="Choi Y.J."/>
            <person name="Wang Q."/>
            <person name="Hallsworth Pepin K."/>
            <person name="Zhang X."/>
            <person name="Ozersky P."/>
            <person name="Wilson R.K."/>
            <person name="Sternberg P.W."/>
            <person name="Gasser R.B."/>
            <person name="Mitreva M."/>
        </authorList>
    </citation>
    <scope>NUCLEOTIDE SEQUENCE [LARGE SCALE GENOMIC DNA]</scope>
    <source>
        <strain evidence="4">HannoverDv2000</strain>
    </source>
</reference>
<feature type="region of interest" description="Disordered" evidence="1">
    <location>
        <begin position="53"/>
        <end position="127"/>
    </location>
</feature>
<keyword evidence="2" id="KW-0732">Signal</keyword>
<feature type="chain" id="PRO_5002335912" evidence="2">
    <location>
        <begin position="17"/>
        <end position="151"/>
    </location>
</feature>
<feature type="compositionally biased region" description="Basic and acidic residues" evidence="1">
    <location>
        <begin position="54"/>
        <end position="64"/>
    </location>
</feature>
<feature type="compositionally biased region" description="Polar residues" evidence="1">
    <location>
        <begin position="66"/>
        <end position="75"/>
    </location>
</feature>
<organism evidence="3 4">
    <name type="scientific">Dictyocaulus viviparus</name>
    <name type="common">Bovine lungworm</name>
    <dbReference type="NCBI Taxonomy" id="29172"/>
    <lineage>
        <taxon>Eukaryota</taxon>
        <taxon>Metazoa</taxon>
        <taxon>Ecdysozoa</taxon>
        <taxon>Nematoda</taxon>
        <taxon>Chromadorea</taxon>
        <taxon>Rhabditida</taxon>
        <taxon>Rhabditina</taxon>
        <taxon>Rhabditomorpha</taxon>
        <taxon>Strongyloidea</taxon>
        <taxon>Metastrongylidae</taxon>
        <taxon>Dictyocaulus</taxon>
    </lineage>
</organism>
<gene>
    <name evidence="3" type="ORF">DICVIV_08829</name>
</gene>
<evidence type="ECO:0000313" key="3">
    <source>
        <dbReference type="EMBL" id="KJH45134.1"/>
    </source>
</evidence>
<dbReference type="Proteomes" id="UP000053766">
    <property type="component" value="Unassembled WGS sequence"/>
</dbReference>
<evidence type="ECO:0000313" key="4">
    <source>
        <dbReference type="Proteomes" id="UP000053766"/>
    </source>
</evidence>
<evidence type="ECO:0000256" key="1">
    <source>
        <dbReference type="SAM" id="MobiDB-lite"/>
    </source>
</evidence>
<sequence length="151" mass="16356">MLELLLQLFCIFGSMCFMCLCAQPKEEKSQGRMPINNRGTVLEQKSIGQSLVEGKQKADQECKNASKLSSNQKLDQISKQKSRADGVSNKTPLDGSVPKSAKELKSINDAEATSGMQPENMALLAAAEQMALDKADYDNFGPPGKPEAKST</sequence>
<proteinExistence type="predicted"/>
<keyword evidence="4" id="KW-1185">Reference proteome</keyword>
<feature type="signal peptide" evidence="2">
    <location>
        <begin position="1"/>
        <end position="16"/>
    </location>
</feature>
<name>A0A0D8XMV1_DICVI</name>
<reference evidence="3 4" key="1">
    <citation type="submission" date="2013-11" db="EMBL/GenBank/DDBJ databases">
        <title>Draft genome of the bovine lungworm Dictyocaulus viviparus.</title>
        <authorList>
            <person name="Mitreva M."/>
        </authorList>
    </citation>
    <scope>NUCLEOTIDE SEQUENCE [LARGE SCALE GENOMIC DNA]</scope>
    <source>
        <strain evidence="3 4">HannoverDv2000</strain>
    </source>
</reference>
<protein>
    <submittedName>
        <fullName evidence="3">Uncharacterized protein</fullName>
    </submittedName>
</protein>
<dbReference type="AlphaFoldDB" id="A0A0D8XMV1"/>